<sequence length="540" mass="53635">MAQIISNNTASLVAQNNLNKASSTYSTAINQLSSGKKVSSAADNSAALAISGRMQSQINGNTQAISNANDGIALAQTADSAFSQITSNLQQIRTLAVQSANSTYSASDRASLNQQAQQLLSQVNTIATQTQYNGQTLLDGSFGSATFQTGANAGQSTTVNLSQGVRTSQIGQTAAQTFSLASINKGVVAAAGDGLSNASASKALSIQLGDGPAKTIGQAVAGAEAGQDANSAFAAVAAINGANISGLTATATNVQTFTTANEKPSASADNVVNLKINGTSIFGDSGMTVAKGTSVSTGDLVNQINSVAGTTGVSASLDDGGSLKLSSTDGRNITISQTSKTTEGGSGDYKLLQGGSSNVADPASTTQFTADSAVETNGATGAGGKATVLQGTMSLSSSKEIKLSGAGDANLYTEAPNGNTVAGNGKSATISLNTQTTLASLSLKTAASSTAALQSLDSALATVSTLQGAVGAIQNRFDSTISNLNAITQNAKSAQSSITDADYASVASTLSTADVLQQSGVAMVSKANQIPNQILKLVTG</sequence>
<dbReference type="Pfam" id="PF00700">
    <property type="entry name" value="Flagellin_C"/>
    <property type="match status" value="1"/>
</dbReference>
<reference evidence="7" key="1">
    <citation type="submission" date="2022-11" db="EMBL/GenBank/DDBJ databases">
        <title>Robbsia betulipollinis sp. nov., isolated from pollen of birch (Betula pendula).</title>
        <authorList>
            <person name="Shi H."/>
            <person name="Ambika Manirajan B."/>
            <person name="Ratering S."/>
            <person name="Geissler-Plaum R."/>
            <person name="Schnell S."/>
        </authorList>
    </citation>
    <scope>NUCLEOTIDE SEQUENCE</scope>
    <source>
        <strain evidence="7">Bb-Pol-6</strain>
    </source>
</reference>
<dbReference type="InterPro" id="IPR010810">
    <property type="entry name" value="Flagellin_hook_IN_motif"/>
</dbReference>
<organism evidence="7 8">
    <name type="scientific">Robbsia betulipollinis</name>
    <dbReference type="NCBI Taxonomy" id="2981849"/>
    <lineage>
        <taxon>Bacteria</taxon>
        <taxon>Pseudomonadati</taxon>
        <taxon>Pseudomonadota</taxon>
        <taxon>Betaproteobacteria</taxon>
        <taxon>Burkholderiales</taxon>
        <taxon>Burkholderiaceae</taxon>
        <taxon>Robbsia</taxon>
    </lineage>
</organism>
<protein>
    <recommendedName>
        <fullName evidence="4">Flagellin</fullName>
    </recommendedName>
</protein>
<keyword evidence="7" id="KW-0966">Cell projection</keyword>
<dbReference type="InterPro" id="IPR046358">
    <property type="entry name" value="Flagellin_C"/>
</dbReference>
<dbReference type="PRINTS" id="PR00207">
    <property type="entry name" value="FLAGELLIN"/>
</dbReference>
<comment type="subcellular location">
    <subcellularLocation>
        <location evidence="4">Secreted</location>
    </subcellularLocation>
    <subcellularLocation>
        <location evidence="4">Bacterial flagellum</location>
    </subcellularLocation>
</comment>
<dbReference type="RefSeq" id="WP_267845141.1">
    <property type="nucleotide sequence ID" value="NZ_JAPMXC010000001.1"/>
</dbReference>
<evidence type="ECO:0000256" key="1">
    <source>
        <dbReference type="ARBA" id="ARBA00005709"/>
    </source>
</evidence>
<keyword evidence="8" id="KW-1185">Reference proteome</keyword>
<evidence type="ECO:0000256" key="4">
    <source>
        <dbReference type="RuleBase" id="RU362073"/>
    </source>
</evidence>
<dbReference type="Pfam" id="PF07196">
    <property type="entry name" value="Flagellin_IN"/>
    <property type="match status" value="1"/>
</dbReference>
<keyword evidence="3 4" id="KW-0975">Bacterial flagellum</keyword>
<feature type="domain" description="Flagellin C-terminal" evidence="6">
    <location>
        <begin position="453"/>
        <end position="537"/>
    </location>
</feature>
<dbReference type="InterPro" id="IPR001029">
    <property type="entry name" value="Flagellin_N"/>
</dbReference>
<keyword evidence="7" id="KW-0969">Cilium</keyword>
<dbReference type="PANTHER" id="PTHR42792">
    <property type="entry name" value="FLAGELLIN"/>
    <property type="match status" value="1"/>
</dbReference>
<name>A0ABT3ZHY1_9BURK</name>
<accession>A0ABT3ZHY1</accession>
<evidence type="ECO:0000256" key="2">
    <source>
        <dbReference type="ARBA" id="ARBA00022525"/>
    </source>
</evidence>
<comment type="similarity">
    <text evidence="1 4">Belongs to the bacterial flagellin family.</text>
</comment>
<gene>
    <name evidence="7" type="ORF">OVY01_01650</name>
</gene>
<keyword evidence="2 4" id="KW-0964">Secreted</keyword>
<dbReference type="Gene3D" id="3.30.70.2120">
    <property type="match status" value="2"/>
</dbReference>
<dbReference type="SUPFAM" id="SSF64518">
    <property type="entry name" value="Phase 1 flagellin"/>
    <property type="match status" value="1"/>
</dbReference>
<dbReference type="InterPro" id="IPR042187">
    <property type="entry name" value="Flagellin_C_sub2"/>
</dbReference>
<evidence type="ECO:0000313" key="7">
    <source>
        <dbReference type="EMBL" id="MCY0385967.1"/>
    </source>
</evidence>
<keyword evidence="7" id="KW-0282">Flagellum</keyword>
<evidence type="ECO:0000259" key="5">
    <source>
        <dbReference type="Pfam" id="PF00669"/>
    </source>
</evidence>
<dbReference type="Gene3D" id="1.20.1330.10">
    <property type="entry name" value="f41 fragment of flagellin, N-terminal domain"/>
    <property type="match status" value="2"/>
</dbReference>
<dbReference type="PANTHER" id="PTHR42792:SF2">
    <property type="entry name" value="FLAGELLIN"/>
    <property type="match status" value="1"/>
</dbReference>
<comment type="caution">
    <text evidence="7">The sequence shown here is derived from an EMBL/GenBank/DDBJ whole genome shotgun (WGS) entry which is preliminary data.</text>
</comment>
<dbReference type="InterPro" id="IPR001492">
    <property type="entry name" value="Flagellin"/>
</dbReference>
<dbReference type="Pfam" id="PF00669">
    <property type="entry name" value="Flagellin_N"/>
    <property type="match status" value="1"/>
</dbReference>
<evidence type="ECO:0000256" key="3">
    <source>
        <dbReference type="ARBA" id="ARBA00023143"/>
    </source>
</evidence>
<evidence type="ECO:0000313" key="8">
    <source>
        <dbReference type="Proteomes" id="UP001082899"/>
    </source>
</evidence>
<evidence type="ECO:0000259" key="6">
    <source>
        <dbReference type="Pfam" id="PF00700"/>
    </source>
</evidence>
<dbReference type="Proteomes" id="UP001082899">
    <property type="component" value="Unassembled WGS sequence"/>
</dbReference>
<dbReference type="EMBL" id="JAPMXC010000001">
    <property type="protein sequence ID" value="MCY0385967.1"/>
    <property type="molecule type" value="Genomic_DNA"/>
</dbReference>
<proteinExistence type="inferred from homology"/>
<feature type="domain" description="Flagellin N-terminal" evidence="5">
    <location>
        <begin position="5"/>
        <end position="141"/>
    </location>
</feature>
<dbReference type="Gene3D" id="6.10.10.10">
    <property type="entry name" value="Flagellar export chaperone, C-terminal domain"/>
    <property type="match status" value="1"/>
</dbReference>
<comment type="function">
    <text evidence="4">Flagellin is the subunit protein which polymerizes to form the filaments of bacterial flagella.</text>
</comment>